<dbReference type="PROSITE" id="PS50937">
    <property type="entry name" value="HTH_MERR_2"/>
    <property type="match status" value="1"/>
</dbReference>
<name>A0A3P1VD85_9STRE</name>
<evidence type="ECO:0000256" key="1">
    <source>
        <dbReference type="ARBA" id="ARBA00023125"/>
    </source>
</evidence>
<keyword evidence="1" id="KW-0238">DNA-binding</keyword>
<dbReference type="Pfam" id="PF07739">
    <property type="entry name" value="TipAS"/>
    <property type="match status" value="1"/>
</dbReference>
<dbReference type="InterPro" id="IPR000551">
    <property type="entry name" value="MerR-type_HTH_dom"/>
</dbReference>
<dbReference type="EMBL" id="RQZA01000003">
    <property type="protein sequence ID" value="RRD31647.1"/>
    <property type="molecule type" value="Genomic_DNA"/>
</dbReference>
<dbReference type="Gene3D" id="1.10.490.50">
    <property type="entry name" value="Antibiotic binding domain of TipA-like multidrug resistance regulators"/>
    <property type="match status" value="1"/>
</dbReference>
<dbReference type="STRING" id="1123309.GCA_000377005_00687"/>
<comment type="caution">
    <text evidence="3">The sequence shown here is derived from an EMBL/GenBank/DDBJ whole genome shotgun (WGS) entry which is preliminary data.</text>
</comment>
<dbReference type="CDD" id="cd01106">
    <property type="entry name" value="HTH_TipAL-Mta"/>
    <property type="match status" value="1"/>
</dbReference>
<dbReference type="InterPro" id="IPR012925">
    <property type="entry name" value="TipAS_dom"/>
</dbReference>
<dbReference type="Proteomes" id="UP000281771">
    <property type="component" value="Unassembled WGS sequence"/>
</dbReference>
<dbReference type="SUPFAM" id="SSF46955">
    <property type="entry name" value="Putative DNA-binding domain"/>
    <property type="match status" value="1"/>
</dbReference>
<dbReference type="AlphaFoldDB" id="A0A3P1VD85"/>
<gene>
    <name evidence="3" type="ORF">EII38_05400</name>
</gene>
<dbReference type="SUPFAM" id="SSF89082">
    <property type="entry name" value="Antibiotic binding domain of TipA-like multidrug resistance regulators"/>
    <property type="match status" value="1"/>
</dbReference>
<dbReference type="InterPro" id="IPR009061">
    <property type="entry name" value="DNA-bd_dom_put_sf"/>
</dbReference>
<dbReference type="SMART" id="SM00422">
    <property type="entry name" value="HTH_MERR"/>
    <property type="match status" value="1"/>
</dbReference>
<dbReference type="Gene3D" id="1.10.1660.10">
    <property type="match status" value="1"/>
</dbReference>
<keyword evidence="4" id="KW-1185">Reference proteome</keyword>
<dbReference type="GO" id="GO:0003700">
    <property type="term" value="F:DNA-binding transcription factor activity"/>
    <property type="evidence" value="ECO:0007669"/>
    <property type="project" value="InterPro"/>
</dbReference>
<accession>A0A3P1VD85</accession>
<organism evidence="3 4">
    <name type="scientific">Streptococcus minor</name>
    <dbReference type="NCBI Taxonomy" id="229549"/>
    <lineage>
        <taxon>Bacteria</taxon>
        <taxon>Bacillati</taxon>
        <taxon>Bacillota</taxon>
        <taxon>Bacilli</taxon>
        <taxon>Lactobacillales</taxon>
        <taxon>Streptococcaceae</taxon>
        <taxon>Streptococcus</taxon>
    </lineage>
</organism>
<dbReference type="PANTHER" id="PTHR30204">
    <property type="entry name" value="REDOX-CYCLING DRUG-SENSING TRANSCRIPTIONAL ACTIVATOR SOXR"/>
    <property type="match status" value="1"/>
</dbReference>
<sequence>MDRNYTLKEIMTITGVTKRTLHYYDQIGLLPAEKLGNGYRRYKQEDLIRLQKIIFLKSLNFSIKDIQGLINITDEDLRPILEKQREFLSLKIKELQTKEKQLQKFLSGQSLVDLEIFEKPLSEQYQIEAELKYGDTLAFQVYTERQNRQDISQNSNNQERLERVFRIFSLHTHLSYDTPKIKHIVEEWKQALLAFSNFSDQVLVYIARTYEDDPRFKQYFQKYGNPTLTAFIKKAVERHLGTDTE</sequence>
<dbReference type="GO" id="GO:0003677">
    <property type="term" value="F:DNA binding"/>
    <property type="evidence" value="ECO:0007669"/>
    <property type="project" value="UniProtKB-KW"/>
</dbReference>
<evidence type="ECO:0000313" key="3">
    <source>
        <dbReference type="EMBL" id="RRD31647.1"/>
    </source>
</evidence>
<reference evidence="3 4" key="1">
    <citation type="submission" date="2018-11" db="EMBL/GenBank/DDBJ databases">
        <title>Genomes From Bacteria Associated with the Canine Oral Cavity: a Test Case for Automated Genome-Based Taxonomic Assignment.</title>
        <authorList>
            <person name="Coil D.A."/>
            <person name="Jospin G."/>
            <person name="Darling A.E."/>
            <person name="Wallis C."/>
            <person name="Davis I.J."/>
            <person name="Harris S."/>
            <person name="Eisen J.A."/>
            <person name="Holcombe L.J."/>
            <person name="O'Flynn C."/>
        </authorList>
    </citation>
    <scope>NUCLEOTIDE SEQUENCE [LARGE SCALE GENOMIC DNA]</scope>
    <source>
        <strain evidence="3 4">OH4621_COT-116</strain>
    </source>
</reference>
<protein>
    <submittedName>
        <fullName evidence="3">MerR family transcriptional regulator</fullName>
    </submittedName>
</protein>
<dbReference type="PANTHER" id="PTHR30204:SF96">
    <property type="entry name" value="CHROMOSOME-ANCHORING PROTEIN RACA"/>
    <property type="match status" value="1"/>
</dbReference>
<proteinExistence type="predicted"/>
<dbReference type="InterPro" id="IPR047057">
    <property type="entry name" value="MerR_fam"/>
</dbReference>
<evidence type="ECO:0000313" key="4">
    <source>
        <dbReference type="Proteomes" id="UP000281771"/>
    </source>
</evidence>
<dbReference type="Pfam" id="PF13411">
    <property type="entry name" value="MerR_1"/>
    <property type="match status" value="1"/>
</dbReference>
<evidence type="ECO:0000259" key="2">
    <source>
        <dbReference type="PROSITE" id="PS50937"/>
    </source>
</evidence>
<feature type="domain" description="HTH merR-type" evidence="2">
    <location>
        <begin position="4"/>
        <end position="72"/>
    </location>
</feature>
<dbReference type="InterPro" id="IPR036244">
    <property type="entry name" value="TipA-like_antibiotic-bd"/>
</dbReference>